<dbReference type="EMBL" id="KN837242">
    <property type="protein sequence ID" value="KIJ31475.1"/>
    <property type="molecule type" value="Genomic_DNA"/>
</dbReference>
<dbReference type="Proteomes" id="UP000054279">
    <property type="component" value="Unassembled WGS sequence"/>
</dbReference>
<organism evidence="1 2">
    <name type="scientific">Sphaerobolus stellatus (strain SS14)</name>
    <dbReference type="NCBI Taxonomy" id="990650"/>
    <lineage>
        <taxon>Eukaryota</taxon>
        <taxon>Fungi</taxon>
        <taxon>Dikarya</taxon>
        <taxon>Basidiomycota</taxon>
        <taxon>Agaricomycotina</taxon>
        <taxon>Agaricomycetes</taxon>
        <taxon>Phallomycetidae</taxon>
        <taxon>Geastrales</taxon>
        <taxon>Sphaerobolaceae</taxon>
        <taxon>Sphaerobolus</taxon>
    </lineage>
</organism>
<accession>A0A0C9V1Y2</accession>
<proteinExistence type="predicted"/>
<protein>
    <submittedName>
        <fullName evidence="1">Uncharacterized protein</fullName>
    </submittedName>
</protein>
<keyword evidence="2" id="KW-1185">Reference proteome</keyword>
<dbReference type="OrthoDB" id="3010992at2759"/>
<dbReference type="AlphaFoldDB" id="A0A0C9V1Y2"/>
<sequence length="260" mass="28606">MLHIKFLHCKGILAVVLTNGHAGQALGLGDALMQLNDPTISGFNIREAADMVINILKTCSIHFKKNIQPLASVVSQADYDKISRFPYITTLEKLDEWHHVCSNHLEKKVRSTNLSLIEAIEGARELDQQIADKLDIADENGLSVWTKTLKAEKKLLKQTENVCERQVGTASKGKLVVPFVPQKGMDVSLAGMDLIAYTSVVTQIHDPSFMLTSGAGSSNLSTLGIQCLDPDLEPPMYLQSNPFFLSSTAPPSLQWDFNVM</sequence>
<dbReference type="HOGENOM" id="CLU_1070265_0_0_1"/>
<evidence type="ECO:0000313" key="2">
    <source>
        <dbReference type="Proteomes" id="UP000054279"/>
    </source>
</evidence>
<name>A0A0C9V1Y2_SPHS4</name>
<gene>
    <name evidence="1" type="ORF">M422DRAFT_266852</name>
</gene>
<evidence type="ECO:0000313" key="1">
    <source>
        <dbReference type="EMBL" id="KIJ31475.1"/>
    </source>
</evidence>
<reference evidence="1 2" key="1">
    <citation type="submission" date="2014-06" db="EMBL/GenBank/DDBJ databases">
        <title>Evolutionary Origins and Diversification of the Mycorrhizal Mutualists.</title>
        <authorList>
            <consortium name="DOE Joint Genome Institute"/>
            <consortium name="Mycorrhizal Genomics Consortium"/>
            <person name="Kohler A."/>
            <person name="Kuo A."/>
            <person name="Nagy L.G."/>
            <person name="Floudas D."/>
            <person name="Copeland A."/>
            <person name="Barry K.W."/>
            <person name="Cichocki N."/>
            <person name="Veneault-Fourrey C."/>
            <person name="LaButti K."/>
            <person name="Lindquist E.A."/>
            <person name="Lipzen A."/>
            <person name="Lundell T."/>
            <person name="Morin E."/>
            <person name="Murat C."/>
            <person name="Riley R."/>
            <person name="Ohm R."/>
            <person name="Sun H."/>
            <person name="Tunlid A."/>
            <person name="Henrissat B."/>
            <person name="Grigoriev I.V."/>
            <person name="Hibbett D.S."/>
            <person name="Martin F."/>
        </authorList>
    </citation>
    <scope>NUCLEOTIDE SEQUENCE [LARGE SCALE GENOMIC DNA]</scope>
    <source>
        <strain evidence="1 2">SS14</strain>
    </source>
</reference>